<evidence type="ECO:0000256" key="9">
    <source>
        <dbReference type="ARBA" id="ARBA00049940"/>
    </source>
</evidence>
<sequence>MCSSSIGHALADDAEAASLSLSLRRPTNSRRPGTRLRTRVLSYVGPVSGSADPQSSDAPSGVASRAPHLSPALVLLVAAGGAVGTAIRAVAENAAPAQPGAWPWTTFLINVTGSFVLATLVAGLGRGGPDVGRRRAVRLAVGTGVLGGYTTYSSFAVEADRLLSGGHPGTGLAYALLSVALGVGAAVLGVRTARALVPVRFDPAHALDALAARVDPTLPRDSDAADDPADPADAADAGERS</sequence>
<dbReference type="GO" id="GO:0046872">
    <property type="term" value="F:metal ion binding"/>
    <property type="evidence" value="ECO:0007669"/>
    <property type="project" value="UniProtKB-KW"/>
</dbReference>
<evidence type="ECO:0000256" key="1">
    <source>
        <dbReference type="ARBA" id="ARBA00004651"/>
    </source>
</evidence>
<dbReference type="InterPro" id="IPR003691">
    <property type="entry name" value="FluC"/>
</dbReference>
<dbReference type="GO" id="GO:0005886">
    <property type="term" value="C:plasma membrane"/>
    <property type="evidence" value="ECO:0007669"/>
    <property type="project" value="UniProtKB-SubCell"/>
</dbReference>
<comment type="caution">
    <text evidence="12">The sequence shown here is derived from an EMBL/GenBank/DDBJ whole genome shotgun (WGS) entry which is preliminary data.</text>
</comment>
<dbReference type="AlphaFoldDB" id="A0A5C5BCB1"/>
<evidence type="ECO:0000256" key="11">
    <source>
        <dbReference type="SAM" id="MobiDB-lite"/>
    </source>
</evidence>
<feature type="region of interest" description="Disordered" evidence="11">
    <location>
        <begin position="217"/>
        <end position="241"/>
    </location>
</feature>
<keyword evidence="2 10" id="KW-1003">Cell membrane</keyword>
<comment type="function">
    <text evidence="9 10">Fluoride-specific ion channel. Important for reducing fluoride concentration in the cell, thus reducing its toxicity.</text>
</comment>
<comment type="similarity">
    <text evidence="7 10">Belongs to the fluoride channel Fluc/FEX (TC 1.A.43) family.</text>
</comment>
<dbReference type="HAMAP" id="MF_00454">
    <property type="entry name" value="FluC"/>
    <property type="match status" value="1"/>
</dbReference>
<comment type="activity regulation">
    <text evidence="10">Na(+) is not transported, but it plays an essential structural role and its presence is essential for fluoride channel function.</text>
</comment>
<keyword evidence="6 10" id="KW-0407">Ion channel</keyword>
<feature type="region of interest" description="Disordered" evidence="11">
    <location>
        <begin position="45"/>
        <end position="64"/>
    </location>
</feature>
<feature type="transmembrane region" description="Helical" evidence="10">
    <location>
        <begin position="72"/>
        <end position="90"/>
    </location>
</feature>
<reference evidence="12 13" key="1">
    <citation type="submission" date="2019-06" db="EMBL/GenBank/DDBJ databases">
        <title>Draft genome sequence of Miniimonas arenae KCTC 19750T isolated from sea sand.</title>
        <authorList>
            <person name="Park S.-J."/>
        </authorList>
    </citation>
    <scope>NUCLEOTIDE SEQUENCE [LARGE SCALE GENOMIC DNA]</scope>
    <source>
        <strain evidence="12 13">KCTC 19750</strain>
    </source>
</reference>
<comment type="catalytic activity">
    <reaction evidence="8">
        <text>fluoride(in) = fluoride(out)</text>
        <dbReference type="Rhea" id="RHEA:76159"/>
        <dbReference type="ChEBI" id="CHEBI:17051"/>
    </reaction>
    <physiologicalReaction direction="left-to-right" evidence="8">
        <dbReference type="Rhea" id="RHEA:76160"/>
    </physiologicalReaction>
</comment>
<evidence type="ECO:0000256" key="7">
    <source>
        <dbReference type="ARBA" id="ARBA00035120"/>
    </source>
</evidence>
<name>A0A5C5BCB1_9MICO</name>
<dbReference type="Pfam" id="PF02537">
    <property type="entry name" value="CRCB"/>
    <property type="match status" value="1"/>
</dbReference>
<keyword evidence="4 10" id="KW-1133">Transmembrane helix</keyword>
<evidence type="ECO:0000256" key="10">
    <source>
        <dbReference type="HAMAP-Rule" id="MF_00454"/>
    </source>
</evidence>
<dbReference type="Proteomes" id="UP000313849">
    <property type="component" value="Unassembled WGS sequence"/>
</dbReference>
<keyword evidence="10" id="KW-0813">Transport</keyword>
<evidence type="ECO:0000256" key="2">
    <source>
        <dbReference type="ARBA" id="ARBA00022475"/>
    </source>
</evidence>
<organism evidence="12 13">
    <name type="scientific">Miniimonas arenae</name>
    <dbReference type="NCBI Taxonomy" id="676201"/>
    <lineage>
        <taxon>Bacteria</taxon>
        <taxon>Bacillati</taxon>
        <taxon>Actinomycetota</taxon>
        <taxon>Actinomycetes</taxon>
        <taxon>Micrococcales</taxon>
        <taxon>Beutenbergiaceae</taxon>
        <taxon>Miniimonas</taxon>
    </lineage>
</organism>
<feature type="binding site" evidence="10">
    <location>
        <position position="150"/>
    </location>
    <ligand>
        <name>Na(+)</name>
        <dbReference type="ChEBI" id="CHEBI:29101"/>
        <note>structural</note>
    </ligand>
</feature>
<protein>
    <recommendedName>
        <fullName evidence="10">Fluoride-specific ion channel FluC</fullName>
    </recommendedName>
</protein>
<feature type="binding site" evidence="10">
    <location>
        <position position="147"/>
    </location>
    <ligand>
        <name>Na(+)</name>
        <dbReference type="ChEBI" id="CHEBI:29101"/>
        <note>structural</note>
    </ligand>
</feature>
<evidence type="ECO:0000256" key="5">
    <source>
        <dbReference type="ARBA" id="ARBA00023136"/>
    </source>
</evidence>
<dbReference type="PANTHER" id="PTHR28259:SF1">
    <property type="entry name" value="FLUORIDE EXPORT PROTEIN 1-RELATED"/>
    <property type="match status" value="1"/>
</dbReference>
<gene>
    <name evidence="10" type="primary">fluC</name>
    <name evidence="10" type="synonym">crcB</name>
    <name evidence="12" type="ORF">FH969_09975</name>
</gene>
<accession>A0A5C5BCB1</accession>
<evidence type="ECO:0000313" key="13">
    <source>
        <dbReference type="Proteomes" id="UP000313849"/>
    </source>
</evidence>
<keyword evidence="13" id="KW-1185">Reference proteome</keyword>
<feature type="transmembrane region" description="Helical" evidence="10">
    <location>
        <begin position="172"/>
        <end position="190"/>
    </location>
</feature>
<dbReference type="GO" id="GO:0140114">
    <property type="term" value="P:cellular detoxification of fluoride"/>
    <property type="evidence" value="ECO:0007669"/>
    <property type="project" value="UniProtKB-UniRule"/>
</dbReference>
<evidence type="ECO:0000313" key="12">
    <source>
        <dbReference type="EMBL" id="TNU73732.1"/>
    </source>
</evidence>
<evidence type="ECO:0000256" key="6">
    <source>
        <dbReference type="ARBA" id="ARBA00023303"/>
    </source>
</evidence>
<evidence type="ECO:0000256" key="3">
    <source>
        <dbReference type="ARBA" id="ARBA00022692"/>
    </source>
</evidence>
<comment type="subcellular location">
    <subcellularLocation>
        <location evidence="1 10">Cell membrane</location>
        <topology evidence="1 10">Multi-pass membrane protein</topology>
    </subcellularLocation>
</comment>
<dbReference type="GO" id="GO:0062054">
    <property type="term" value="F:fluoride channel activity"/>
    <property type="evidence" value="ECO:0007669"/>
    <property type="project" value="UniProtKB-UniRule"/>
</dbReference>
<proteinExistence type="inferred from homology"/>
<evidence type="ECO:0000256" key="4">
    <source>
        <dbReference type="ARBA" id="ARBA00022989"/>
    </source>
</evidence>
<feature type="transmembrane region" description="Helical" evidence="10">
    <location>
        <begin position="136"/>
        <end position="152"/>
    </location>
</feature>
<keyword evidence="5 10" id="KW-0472">Membrane</keyword>
<keyword evidence="3 10" id="KW-0812">Transmembrane</keyword>
<dbReference type="PANTHER" id="PTHR28259">
    <property type="entry name" value="FLUORIDE EXPORT PROTEIN 1-RELATED"/>
    <property type="match status" value="1"/>
</dbReference>
<keyword evidence="10" id="KW-0915">Sodium</keyword>
<dbReference type="OrthoDB" id="4408652at2"/>
<keyword evidence="10" id="KW-0406">Ion transport</keyword>
<evidence type="ECO:0000256" key="8">
    <source>
        <dbReference type="ARBA" id="ARBA00035585"/>
    </source>
</evidence>
<feature type="transmembrane region" description="Helical" evidence="10">
    <location>
        <begin position="102"/>
        <end position="124"/>
    </location>
</feature>
<keyword evidence="10" id="KW-0479">Metal-binding</keyword>
<dbReference type="EMBL" id="VENP01000035">
    <property type="protein sequence ID" value="TNU73732.1"/>
    <property type="molecule type" value="Genomic_DNA"/>
</dbReference>